<name>I4EET7_9BACT</name>
<dbReference type="InterPro" id="IPR019734">
    <property type="entry name" value="TPR_rpt"/>
</dbReference>
<feature type="repeat" description="TPR" evidence="5">
    <location>
        <begin position="155"/>
        <end position="188"/>
    </location>
</feature>
<evidence type="ECO:0000313" key="8">
    <source>
        <dbReference type="Proteomes" id="UP000004221"/>
    </source>
</evidence>
<proteinExistence type="predicted"/>
<accession>I4EET7</accession>
<protein>
    <submittedName>
        <fullName evidence="7">Uncharacterized protein</fullName>
    </submittedName>
</protein>
<reference evidence="7 8" key="1">
    <citation type="journal article" date="2012" name="ISME J.">
        <title>Nitrification expanded: discovery, physiology and genomics of a nitrite-oxidizing bacterium from the phylum Chloroflexi.</title>
        <authorList>
            <person name="Sorokin D.Y."/>
            <person name="Lucker S."/>
            <person name="Vejmelkova D."/>
            <person name="Kostrikina N.A."/>
            <person name="Kleerebezem R."/>
            <person name="Rijpstra W.I."/>
            <person name="Damste J.S."/>
            <person name="Le Paslier D."/>
            <person name="Muyzer G."/>
            <person name="Wagner M."/>
            <person name="van Loosdrecht M.C."/>
            <person name="Daims H."/>
        </authorList>
    </citation>
    <scope>NUCLEOTIDE SEQUENCE [LARGE SCALE GENOMIC DNA]</scope>
    <source>
        <strain evidence="8">none</strain>
    </source>
</reference>
<dbReference type="SUPFAM" id="SSF48452">
    <property type="entry name" value="TPR-like"/>
    <property type="match status" value="1"/>
</dbReference>
<evidence type="ECO:0000256" key="6">
    <source>
        <dbReference type="SAM" id="MobiDB-lite"/>
    </source>
</evidence>
<keyword evidence="3" id="KW-1133">Transmembrane helix</keyword>
<sequence length="325" mass="36332">MATGKDQGKRKPKNEAPGPFDRRLMDKQMAAIGRLLEEQDFETEEEANAFLQELLSSGELPSVAPATPLDEAQEIVFQALETTGKRREKLARKALSISADCADAYTLLAEATKDPEEARRLYEQGVQAGERALGEEMFTELEGEFWGILETRPYMRARLGLATVLWELGERQAAIEHLQAMLRLNPGDNQGIRYLLAGWLLVVKDDAALDRLLAQYPDESSAFWAYTKALHTFHRKGAKKQVAKALQQAIDVNPFVPAYLLGLMPLPKELPPYYGMGTPEEAVIYLAEAGEAWMEIPGALQWLAEFLLQPPAPMPGMRQPKSHRK</sequence>
<dbReference type="Proteomes" id="UP000004221">
    <property type="component" value="Unassembled WGS sequence"/>
</dbReference>
<keyword evidence="4" id="KW-0472">Membrane</keyword>
<evidence type="ECO:0000256" key="4">
    <source>
        <dbReference type="ARBA" id="ARBA00023136"/>
    </source>
</evidence>
<keyword evidence="2" id="KW-0812">Transmembrane</keyword>
<evidence type="ECO:0000256" key="5">
    <source>
        <dbReference type="PROSITE-ProRule" id="PRU00339"/>
    </source>
</evidence>
<dbReference type="EMBL" id="CAGS01000114">
    <property type="protein sequence ID" value="CCF83199.1"/>
    <property type="molecule type" value="Genomic_DNA"/>
</dbReference>
<comment type="subcellular location">
    <subcellularLocation>
        <location evidence="1">Membrane</location>
        <topology evidence="1">Multi-pass membrane protein</topology>
    </subcellularLocation>
</comment>
<evidence type="ECO:0000256" key="2">
    <source>
        <dbReference type="ARBA" id="ARBA00022692"/>
    </source>
</evidence>
<dbReference type="GO" id="GO:0016020">
    <property type="term" value="C:membrane"/>
    <property type="evidence" value="ECO:0007669"/>
    <property type="project" value="UniProtKB-SubCell"/>
</dbReference>
<keyword evidence="8" id="KW-1185">Reference proteome</keyword>
<evidence type="ECO:0000256" key="1">
    <source>
        <dbReference type="ARBA" id="ARBA00004141"/>
    </source>
</evidence>
<dbReference type="AlphaFoldDB" id="I4EET7"/>
<evidence type="ECO:0000256" key="3">
    <source>
        <dbReference type="ARBA" id="ARBA00022989"/>
    </source>
</evidence>
<dbReference type="Pfam" id="PF04184">
    <property type="entry name" value="ST7"/>
    <property type="match status" value="1"/>
</dbReference>
<keyword evidence="5" id="KW-0802">TPR repeat</keyword>
<organism evidence="7 8">
    <name type="scientific">Nitrolancea hollandica Lb</name>
    <dbReference type="NCBI Taxonomy" id="1129897"/>
    <lineage>
        <taxon>Bacteria</taxon>
        <taxon>Pseudomonadati</taxon>
        <taxon>Thermomicrobiota</taxon>
        <taxon>Thermomicrobia</taxon>
        <taxon>Sphaerobacterales</taxon>
        <taxon>Sphaerobacterineae</taxon>
        <taxon>Sphaerobacteraceae</taxon>
        <taxon>Nitrolancea</taxon>
    </lineage>
</organism>
<dbReference type="Gene3D" id="1.25.40.10">
    <property type="entry name" value="Tetratricopeptide repeat domain"/>
    <property type="match status" value="1"/>
</dbReference>
<dbReference type="InterPro" id="IPR007311">
    <property type="entry name" value="ST7"/>
</dbReference>
<dbReference type="InterPro" id="IPR011990">
    <property type="entry name" value="TPR-like_helical_dom_sf"/>
</dbReference>
<dbReference type="OrthoDB" id="6399948at2"/>
<dbReference type="RefSeq" id="WP_008476104.1">
    <property type="nucleotide sequence ID" value="NZ_CAGS01000114.1"/>
</dbReference>
<gene>
    <name evidence="7" type="ORF">NITHO_2000010</name>
</gene>
<evidence type="ECO:0000313" key="7">
    <source>
        <dbReference type="EMBL" id="CCF83199.1"/>
    </source>
</evidence>
<dbReference type="PROSITE" id="PS50005">
    <property type="entry name" value="TPR"/>
    <property type="match status" value="1"/>
</dbReference>
<comment type="caution">
    <text evidence="7">The sequence shown here is derived from an EMBL/GenBank/DDBJ whole genome shotgun (WGS) entry which is preliminary data.</text>
</comment>
<feature type="region of interest" description="Disordered" evidence="6">
    <location>
        <begin position="1"/>
        <end position="24"/>
    </location>
</feature>